<keyword evidence="5" id="KW-1185">Reference proteome</keyword>
<name>A0A9N9HAJ5_9GLOM</name>
<proteinExistence type="predicted"/>
<feature type="non-terminal residue" evidence="4">
    <location>
        <position position="1"/>
    </location>
</feature>
<protein>
    <submittedName>
        <fullName evidence="4">1276_t:CDS:1</fullName>
    </submittedName>
</protein>
<sequence>GKLMYYIKWKHFPDSENSWIDETDINGINLISMYWQTLYESYQNTQNKLQNELQNAQKCINDKNNEITLIQNEFQNAQKCINDKNNEIALIQNEIQNLKDRIQNMKRLKNLEIIDMNIDQTMNTSSDNSSENCQQNSKKTIQTPISIRQKELSDSSSDDDTDNKN</sequence>
<dbReference type="AlphaFoldDB" id="A0A9N9HAJ5"/>
<dbReference type="PROSITE" id="PS50013">
    <property type="entry name" value="CHROMO_2"/>
    <property type="match status" value="1"/>
</dbReference>
<feature type="compositionally biased region" description="Acidic residues" evidence="2">
    <location>
        <begin position="156"/>
        <end position="165"/>
    </location>
</feature>
<dbReference type="InterPro" id="IPR000953">
    <property type="entry name" value="Chromo/chromo_shadow_dom"/>
</dbReference>
<dbReference type="InterPro" id="IPR023780">
    <property type="entry name" value="Chromo_domain"/>
</dbReference>
<feature type="region of interest" description="Disordered" evidence="2">
    <location>
        <begin position="122"/>
        <end position="165"/>
    </location>
</feature>
<feature type="coiled-coil region" evidence="1">
    <location>
        <begin position="39"/>
        <end position="111"/>
    </location>
</feature>
<evidence type="ECO:0000256" key="1">
    <source>
        <dbReference type="SAM" id="Coils"/>
    </source>
</evidence>
<feature type="domain" description="Chromo" evidence="3">
    <location>
        <begin position="1"/>
        <end position="46"/>
    </location>
</feature>
<accession>A0A9N9HAJ5</accession>
<dbReference type="SUPFAM" id="SSF54160">
    <property type="entry name" value="Chromo domain-like"/>
    <property type="match status" value="1"/>
</dbReference>
<evidence type="ECO:0000256" key="2">
    <source>
        <dbReference type="SAM" id="MobiDB-lite"/>
    </source>
</evidence>
<dbReference type="InterPro" id="IPR016197">
    <property type="entry name" value="Chromo-like_dom_sf"/>
</dbReference>
<dbReference type="Proteomes" id="UP000789831">
    <property type="component" value="Unassembled WGS sequence"/>
</dbReference>
<dbReference type="OrthoDB" id="433924at2759"/>
<organism evidence="4 5">
    <name type="scientific">Ambispora gerdemannii</name>
    <dbReference type="NCBI Taxonomy" id="144530"/>
    <lineage>
        <taxon>Eukaryota</taxon>
        <taxon>Fungi</taxon>
        <taxon>Fungi incertae sedis</taxon>
        <taxon>Mucoromycota</taxon>
        <taxon>Glomeromycotina</taxon>
        <taxon>Glomeromycetes</taxon>
        <taxon>Archaeosporales</taxon>
        <taxon>Ambisporaceae</taxon>
        <taxon>Ambispora</taxon>
    </lineage>
</organism>
<dbReference type="Gene3D" id="2.40.50.40">
    <property type="match status" value="1"/>
</dbReference>
<dbReference type="Pfam" id="PF00385">
    <property type="entry name" value="Chromo"/>
    <property type="match status" value="1"/>
</dbReference>
<comment type="caution">
    <text evidence="4">The sequence shown here is derived from an EMBL/GenBank/DDBJ whole genome shotgun (WGS) entry which is preliminary data.</text>
</comment>
<dbReference type="EMBL" id="CAJVPL010006698">
    <property type="protein sequence ID" value="CAG8665689.1"/>
    <property type="molecule type" value="Genomic_DNA"/>
</dbReference>
<reference evidence="4" key="1">
    <citation type="submission" date="2021-06" db="EMBL/GenBank/DDBJ databases">
        <authorList>
            <person name="Kallberg Y."/>
            <person name="Tangrot J."/>
            <person name="Rosling A."/>
        </authorList>
    </citation>
    <scope>NUCLEOTIDE SEQUENCE</scope>
    <source>
        <strain evidence="4">MT106</strain>
    </source>
</reference>
<keyword evidence="1" id="KW-0175">Coiled coil</keyword>
<evidence type="ECO:0000259" key="3">
    <source>
        <dbReference type="PROSITE" id="PS50013"/>
    </source>
</evidence>
<evidence type="ECO:0000313" key="4">
    <source>
        <dbReference type="EMBL" id="CAG8665689.1"/>
    </source>
</evidence>
<feature type="compositionally biased region" description="Polar residues" evidence="2">
    <location>
        <begin position="122"/>
        <end position="146"/>
    </location>
</feature>
<gene>
    <name evidence="4" type="ORF">AGERDE_LOCUS12026</name>
</gene>
<evidence type="ECO:0000313" key="5">
    <source>
        <dbReference type="Proteomes" id="UP000789831"/>
    </source>
</evidence>